<feature type="region of interest" description="Disordered" evidence="5">
    <location>
        <begin position="214"/>
        <end position="234"/>
    </location>
</feature>
<dbReference type="EMBL" id="JAEPQZ010000016">
    <property type="protein sequence ID" value="KAG2172778.1"/>
    <property type="molecule type" value="Genomic_DNA"/>
</dbReference>
<dbReference type="OrthoDB" id="6162375at2759"/>
<comment type="subcellular location">
    <subcellularLocation>
        <location evidence="1">Nucleus</location>
    </subcellularLocation>
</comment>
<evidence type="ECO:0000256" key="4">
    <source>
        <dbReference type="SAM" id="Coils"/>
    </source>
</evidence>
<dbReference type="PANTHER" id="PTHR13000:SF0">
    <property type="entry name" value="NUCLEOPORIN P54"/>
    <property type="match status" value="1"/>
</dbReference>
<dbReference type="PANTHER" id="PTHR13000">
    <property type="entry name" value="NUCLEOPORIN P54"/>
    <property type="match status" value="1"/>
</dbReference>
<gene>
    <name evidence="7" type="ORF">INT43_000125</name>
</gene>
<dbReference type="Pfam" id="PF13634">
    <property type="entry name" value="Nucleoporin_FG"/>
    <property type="match status" value="2"/>
</dbReference>
<evidence type="ECO:0000313" key="7">
    <source>
        <dbReference type="EMBL" id="KAG2172778.1"/>
    </source>
</evidence>
<dbReference type="Pfam" id="PF13874">
    <property type="entry name" value="Nup54"/>
    <property type="match status" value="1"/>
</dbReference>
<dbReference type="GO" id="GO:0006607">
    <property type="term" value="P:NLS-bearing protein import into nucleus"/>
    <property type="evidence" value="ECO:0007669"/>
    <property type="project" value="TreeGrafter"/>
</dbReference>
<keyword evidence="3" id="KW-0539">Nucleus</keyword>
<dbReference type="GO" id="GO:0044613">
    <property type="term" value="C:nuclear pore central transport channel"/>
    <property type="evidence" value="ECO:0007669"/>
    <property type="project" value="TreeGrafter"/>
</dbReference>
<dbReference type="GO" id="GO:0036228">
    <property type="term" value="P:protein localization to nuclear inner membrane"/>
    <property type="evidence" value="ECO:0007669"/>
    <property type="project" value="TreeGrafter"/>
</dbReference>
<evidence type="ECO:0000256" key="2">
    <source>
        <dbReference type="ARBA" id="ARBA00022448"/>
    </source>
</evidence>
<dbReference type="GO" id="GO:0006999">
    <property type="term" value="P:nuclear pore organization"/>
    <property type="evidence" value="ECO:0007669"/>
    <property type="project" value="TreeGrafter"/>
</dbReference>
<dbReference type="InterPro" id="IPR025574">
    <property type="entry name" value="Nucleoporin_FG_rpt"/>
</dbReference>
<keyword evidence="4" id="KW-0175">Coiled coil</keyword>
<evidence type="ECO:0000313" key="8">
    <source>
        <dbReference type="Proteomes" id="UP000654370"/>
    </source>
</evidence>
<keyword evidence="2" id="KW-0813">Transport</keyword>
<dbReference type="AlphaFoldDB" id="A0A8H7UAH1"/>
<evidence type="ECO:0000256" key="5">
    <source>
        <dbReference type="SAM" id="MobiDB-lite"/>
    </source>
</evidence>
<evidence type="ECO:0000256" key="1">
    <source>
        <dbReference type="ARBA" id="ARBA00004123"/>
    </source>
</evidence>
<feature type="coiled-coil region" evidence="4">
    <location>
        <begin position="345"/>
        <end position="379"/>
    </location>
</feature>
<proteinExistence type="predicted"/>
<protein>
    <recommendedName>
        <fullName evidence="6">Nucleoporin Nup54 alpha-helical domain-containing protein</fullName>
    </recommendedName>
</protein>
<feature type="compositionally biased region" description="Low complexity" evidence="5">
    <location>
        <begin position="220"/>
        <end position="234"/>
    </location>
</feature>
<dbReference type="Gene3D" id="1.20.5.490">
    <property type="entry name" value="Single helix bin"/>
    <property type="match status" value="1"/>
</dbReference>
<feature type="region of interest" description="Disordered" evidence="5">
    <location>
        <begin position="106"/>
        <end position="160"/>
    </location>
</feature>
<sequence>MAFSFGAQPATSTTPSFGGGFGTNTAGSFGSTAPAPASNTFSFGGSSAAPATSTTPSFGFGASNTAPATSTASGFGFGANASGTSTAPAPSFGGFGATNTATSQPANAGGLFGSTQGTGGFGTNNSQPSMFGSNTAATSSAPSLFGSNTTATSTAPSLFGSNNTASAPSLFGSNTAATSTAPSLFGGASNTTSLFGNTSGTSLFGSNAAKPGLGGGMFGGQQQQPTIGANANAQQQQNQQVWQYLSQQEQSAQQLNQRLLPGQHTNPQYIWQSLALIKSEWDPNSTNCKFKHYFYNIVHPSEVQRFTKPPNEEDKAWEMAMKNNPDPTCMVPVRAVGFEALRTRIETQDKQCQAHKIKLEQLEQKIKEVRRKHNIETVVKLQEYKRRHVDLTQRVIQQPVSLTLLTFGVKKFLKYAQILRNKGFSIENEEETLRSKLETVQSRLQQSDQFHGKLNQLWAQLQLVRESSRIYDGQAGDQGWSTVSEKDMATISKVRA</sequence>
<name>A0A8H7UAH1_MORIS</name>
<dbReference type="InterPro" id="IPR024864">
    <property type="entry name" value="Nup54/Nup57/Nup44"/>
</dbReference>
<feature type="compositionally biased region" description="Polar residues" evidence="5">
    <location>
        <begin position="128"/>
        <end position="160"/>
    </location>
</feature>
<organism evidence="7 8">
    <name type="scientific">Mortierella isabellina</name>
    <name type="common">Filamentous fungus</name>
    <name type="synonym">Umbelopsis isabellina</name>
    <dbReference type="NCBI Taxonomy" id="91625"/>
    <lineage>
        <taxon>Eukaryota</taxon>
        <taxon>Fungi</taxon>
        <taxon>Fungi incertae sedis</taxon>
        <taxon>Mucoromycota</taxon>
        <taxon>Mucoromycotina</taxon>
        <taxon>Umbelopsidomycetes</taxon>
        <taxon>Umbelopsidales</taxon>
        <taxon>Umbelopsidaceae</taxon>
        <taxon>Umbelopsis</taxon>
    </lineage>
</organism>
<feature type="compositionally biased region" description="Gly residues" evidence="5">
    <location>
        <begin position="110"/>
        <end position="122"/>
    </location>
</feature>
<dbReference type="GO" id="GO:0017056">
    <property type="term" value="F:structural constituent of nuclear pore"/>
    <property type="evidence" value="ECO:0007669"/>
    <property type="project" value="TreeGrafter"/>
</dbReference>
<comment type="caution">
    <text evidence="7">The sequence shown here is derived from an EMBL/GenBank/DDBJ whole genome shotgun (WGS) entry which is preliminary data.</text>
</comment>
<dbReference type="InterPro" id="IPR025712">
    <property type="entry name" value="Nup54_alpha-helical_dom"/>
</dbReference>
<evidence type="ECO:0000256" key="3">
    <source>
        <dbReference type="ARBA" id="ARBA00023242"/>
    </source>
</evidence>
<reference evidence="7" key="1">
    <citation type="submission" date="2020-12" db="EMBL/GenBank/DDBJ databases">
        <title>Metabolic potential, ecology and presence of endohyphal bacteria is reflected in genomic diversity of Mucoromycotina.</title>
        <authorList>
            <person name="Muszewska A."/>
            <person name="Okrasinska A."/>
            <person name="Steczkiewicz K."/>
            <person name="Drgas O."/>
            <person name="Orlowska M."/>
            <person name="Perlinska-Lenart U."/>
            <person name="Aleksandrzak-Piekarczyk T."/>
            <person name="Szatraj K."/>
            <person name="Zielenkiewicz U."/>
            <person name="Pilsyk S."/>
            <person name="Malc E."/>
            <person name="Mieczkowski P."/>
            <person name="Kruszewska J.S."/>
            <person name="Biernat P."/>
            <person name="Pawlowska J."/>
        </authorList>
    </citation>
    <scope>NUCLEOTIDE SEQUENCE</scope>
    <source>
        <strain evidence="7">WA0000067209</strain>
    </source>
</reference>
<dbReference type="Proteomes" id="UP000654370">
    <property type="component" value="Unassembled WGS sequence"/>
</dbReference>
<evidence type="ECO:0000259" key="6">
    <source>
        <dbReference type="Pfam" id="PF13874"/>
    </source>
</evidence>
<feature type="domain" description="Nucleoporin Nup54 alpha-helical" evidence="6">
    <location>
        <begin position="308"/>
        <end position="461"/>
    </location>
</feature>
<accession>A0A8H7UAH1</accession>
<keyword evidence="8" id="KW-1185">Reference proteome</keyword>